<gene>
    <name evidence="13" type="primary">107363984</name>
</gene>
<comment type="similarity">
    <text evidence="8">Belongs to the TRAF3IP1 family.</text>
</comment>
<dbReference type="KEGG" id="tut:107363984"/>
<feature type="compositionally biased region" description="Polar residues" evidence="10">
    <location>
        <begin position="345"/>
        <end position="359"/>
    </location>
</feature>
<evidence type="ECO:0000256" key="6">
    <source>
        <dbReference type="ARBA" id="ARBA00023212"/>
    </source>
</evidence>
<dbReference type="InterPro" id="IPR042576">
    <property type="entry name" value="TRAF3IP1_N_sf"/>
</dbReference>
<feature type="compositionally biased region" description="Low complexity" evidence="10">
    <location>
        <begin position="315"/>
        <end position="334"/>
    </location>
</feature>
<dbReference type="STRING" id="32264.T1KHP6"/>
<evidence type="ECO:0000259" key="11">
    <source>
        <dbReference type="Pfam" id="PF10243"/>
    </source>
</evidence>
<dbReference type="EnsemblMetazoa" id="tetur11g05150.1">
    <property type="protein sequence ID" value="tetur11g05150.1"/>
    <property type="gene ID" value="tetur11g05150"/>
</dbReference>
<dbReference type="InterPro" id="IPR018799">
    <property type="entry name" value="TRAF3IP1"/>
</dbReference>
<dbReference type="GO" id="GO:0042073">
    <property type="term" value="P:intraciliary transport"/>
    <property type="evidence" value="ECO:0007669"/>
    <property type="project" value="TreeGrafter"/>
</dbReference>
<evidence type="ECO:0000256" key="9">
    <source>
        <dbReference type="ARBA" id="ARBA00070492"/>
    </source>
</evidence>
<evidence type="ECO:0000256" key="4">
    <source>
        <dbReference type="ARBA" id="ARBA00022794"/>
    </source>
</evidence>
<dbReference type="InterPro" id="IPR041476">
    <property type="entry name" value="TRAF3IP1_C"/>
</dbReference>
<dbReference type="GO" id="GO:0036064">
    <property type="term" value="C:ciliary basal body"/>
    <property type="evidence" value="ECO:0007669"/>
    <property type="project" value="TreeGrafter"/>
</dbReference>
<dbReference type="EMBL" id="CAEY01000077">
    <property type="status" value="NOT_ANNOTATED_CDS"/>
    <property type="molecule type" value="Genomic_DNA"/>
</dbReference>
<proteinExistence type="inferred from homology"/>
<dbReference type="Pfam" id="PF10243">
    <property type="entry name" value="MIP-T3"/>
    <property type="match status" value="1"/>
</dbReference>
<organism evidence="13 14">
    <name type="scientific">Tetranychus urticae</name>
    <name type="common">Two-spotted spider mite</name>
    <dbReference type="NCBI Taxonomy" id="32264"/>
    <lineage>
        <taxon>Eukaryota</taxon>
        <taxon>Metazoa</taxon>
        <taxon>Ecdysozoa</taxon>
        <taxon>Arthropoda</taxon>
        <taxon>Chelicerata</taxon>
        <taxon>Arachnida</taxon>
        <taxon>Acari</taxon>
        <taxon>Acariformes</taxon>
        <taxon>Trombidiformes</taxon>
        <taxon>Prostigmata</taxon>
        <taxon>Eleutherengona</taxon>
        <taxon>Raphignathae</taxon>
        <taxon>Tetranychoidea</taxon>
        <taxon>Tetranychidae</taxon>
        <taxon>Tetranychus</taxon>
    </lineage>
</organism>
<dbReference type="PANTHER" id="PTHR31363">
    <property type="entry name" value="TRAF3-INTERACTING PROTEIN 1"/>
    <property type="match status" value="1"/>
</dbReference>
<dbReference type="Gene3D" id="1.10.418.50">
    <property type="entry name" value="Microtubule-binding protein MIP-T3"/>
    <property type="match status" value="1"/>
</dbReference>
<dbReference type="GO" id="GO:0048513">
    <property type="term" value="P:animal organ development"/>
    <property type="evidence" value="ECO:0007669"/>
    <property type="project" value="UniProtKB-ARBA"/>
</dbReference>
<feature type="compositionally biased region" description="Acidic residues" evidence="10">
    <location>
        <begin position="276"/>
        <end position="287"/>
    </location>
</feature>
<dbReference type="GO" id="GO:0070507">
    <property type="term" value="P:regulation of microtubule cytoskeleton organization"/>
    <property type="evidence" value="ECO:0007669"/>
    <property type="project" value="TreeGrafter"/>
</dbReference>
<evidence type="ECO:0000256" key="8">
    <source>
        <dbReference type="ARBA" id="ARBA00043971"/>
    </source>
</evidence>
<feature type="compositionally biased region" description="Polar residues" evidence="10">
    <location>
        <begin position="133"/>
        <end position="142"/>
    </location>
</feature>
<feature type="region of interest" description="Disordered" evidence="10">
    <location>
        <begin position="126"/>
        <end position="403"/>
    </location>
</feature>
<feature type="compositionally biased region" description="Basic and acidic residues" evidence="10">
    <location>
        <begin position="254"/>
        <end position="275"/>
    </location>
</feature>
<evidence type="ECO:0000256" key="1">
    <source>
        <dbReference type="ARBA" id="ARBA00004120"/>
    </source>
</evidence>
<accession>T1KHP6</accession>
<dbReference type="GO" id="GO:0005930">
    <property type="term" value="C:axoneme"/>
    <property type="evidence" value="ECO:0007669"/>
    <property type="project" value="UniProtKB-SubCell"/>
</dbReference>
<dbReference type="FunFam" id="1.10.418.50:FF:000001">
    <property type="entry name" value="TRAF3-interacting protein 1 isoform X1"/>
    <property type="match status" value="1"/>
</dbReference>
<dbReference type="GO" id="GO:0030992">
    <property type="term" value="C:intraciliary transport particle B"/>
    <property type="evidence" value="ECO:0007669"/>
    <property type="project" value="TreeGrafter"/>
</dbReference>
<dbReference type="OMA" id="FRFLMDV"/>
<comment type="subcellular location">
    <subcellularLocation>
        <location evidence="2">Cytoplasm</location>
        <location evidence="2">Cytoskeleton</location>
        <location evidence="2">Cilium axoneme</location>
    </subcellularLocation>
    <subcellularLocation>
        <location evidence="1">Cytoplasm</location>
        <location evidence="1">Cytoskeleton</location>
        <location evidence="1">Cilium basal body</location>
    </subcellularLocation>
</comment>
<keyword evidence="5" id="KW-0175">Coiled coil</keyword>
<sequence length="587" mass="64359">MATNQVNVDPKIIKNTQDTLGKIIKKPVLTEKLLKRPPFKFLHDIIINVINSTGYMKEVFDSDDLNPSIQKDKDGKIDFLQKVIDNVGSTLKKPVDVKAAKIVAGLEPDKTNQFLQSLAKAAIAYGRGKKESPSTPKSTVKNVNKPPINQRPTGVKATANTSQSGSKGKKSSTVTNEQSTINKNGGEISKIHDQSTVKSSVIPNEINNEPGTSKPSEESDEMEDINGGDNDNPNGNLKGRTKSASENINRNQGKIKDDNKMNDNNDDPGESKQENDDSTDDPGENDALEGIQNDNQKGLPQLVVRPPTGTQKAYSPRASPRPSARPTTARAAPPKVVSKRELQDSPGTDQSHIIQSSKPVENLISEKRRPGTALGRKSVLGNAVEPTEDFGNLGNSSNEDEDDEDAMFVVQEIKDDISGSIESSALLQAHSTVNGEDKSKGSLVKQLVETKVALEGSNADSKQQTPFDTPGLHNRLASRDINKLRENIQRLTQLATPLGRILDYLQEDINAIVIELRSWVDEHSRNMAKLKEEKSSIDTHLEPLRIQLEHFDGDIARLRESISVKRVAILKNEEKIERIVKMAVEKA</sequence>
<dbReference type="InterPro" id="IPR040468">
    <property type="entry name" value="TRAF3IP1_N"/>
</dbReference>
<evidence type="ECO:0000256" key="3">
    <source>
        <dbReference type="ARBA" id="ARBA00022490"/>
    </source>
</evidence>
<reference evidence="13" key="2">
    <citation type="submission" date="2015-06" db="UniProtKB">
        <authorList>
            <consortium name="EnsemblMetazoa"/>
        </authorList>
    </citation>
    <scope>IDENTIFICATION</scope>
</reference>
<feature type="domain" description="TRAF3-interacting protein 1 C-terminal" evidence="12">
    <location>
        <begin position="436"/>
        <end position="582"/>
    </location>
</feature>
<feature type="compositionally biased region" description="Polar residues" evidence="10">
    <location>
        <begin position="196"/>
        <end position="214"/>
    </location>
</feature>
<evidence type="ECO:0000313" key="14">
    <source>
        <dbReference type="Proteomes" id="UP000015104"/>
    </source>
</evidence>
<dbReference type="AlphaFoldDB" id="T1KHP6"/>
<dbReference type="OrthoDB" id="10258914at2759"/>
<keyword evidence="6" id="KW-0206">Cytoskeleton</keyword>
<keyword evidence="14" id="KW-1185">Reference proteome</keyword>
<evidence type="ECO:0000256" key="10">
    <source>
        <dbReference type="SAM" id="MobiDB-lite"/>
    </source>
</evidence>
<feature type="domain" description="TRAF3-interacting protein 1 N-terminal" evidence="11">
    <location>
        <begin position="13"/>
        <end position="123"/>
    </location>
</feature>
<dbReference type="Pfam" id="PF17749">
    <property type="entry name" value="MIP-T3_C"/>
    <property type="match status" value="1"/>
</dbReference>
<evidence type="ECO:0000256" key="2">
    <source>
        <dbReference type="ARBA" id="ARBA00004430"/>
    </source>
</evidence>
<keyword evidence="3" id="KW-0963">Cytoplasm</keyword>
<keyword evidence="7" id="KW-0966">Cell projection</keyword>
<dbReference type="GO" id="GO:0008017">
    <property type="term" value="F:microtubule binding"/>
    <property type="evidence" value="ECO:0007669"/>
    <property type="project" value="InterPro"/>
</dbReference>
<protein>
    <recommendedName>
        <fullName evidence="9">TRAF3-interacting protein 1</fullName>
    </recommendedName>
</protein>
<dbReference type="PANTHER" id="PTHR31363:SF0">
    <property type="entry name" value="TRAF3-INTERACTING PROTEIN 1"/>
    <property type="match status" value="1"/>
</dbReference>
<reference evidence="14" key="1">
    <citation type="submission" date="2011-08" db="EMBL/GenBank/DDBJ databases">
        <authorList>
            <person name="Rombauts S."/>
        </authorList>
    </citation>
    <scope>NUCLEOTIDE SEQUENCE</scope>
    <source>
        <strain evidence="14">London</strain>
    </source>
</reference>
<dbReference type="eggNOG" id="KOG3809">
    <property type="taxonomic scope" value="Eukaryota"/>
</dbReference>
<dbReference type="GO" id="GO:0048731">
    <property type="term" value="P:system development"/>
    <property type="evidence" value="ECO:0007669"/>
    <property type="project" value="UniProtKB-ARBA"/>
</dbReference>
<feature type="compositionally biased region" description="Low complexity" evidence="10">
    <location>
        <begin position="227"/>
        <end position="236"/>
    </location>
</feature>
<name>T1KHP6_TETUR</name>
<feature type="compositionally biased region" description="Polar residues" evidence="10">
    <location>
        <begin position="242"/>
        <end position="252"/>
    </location>
</feature>
<feature type="compositionally biased region" description="Polar residues" evidence="10">
    <location>
        <begin position="173"/>
        <end position="183"/>
    </location>
</feature>
<evidence type="ECO:0000256" key="7">
    <source>
        <dbReference type="ARBA" id="ARBA00023273"/>
    </source>
</evidence>
<dbReference type="Proteomes" id="UP000015104">
    <property type="component" value="Unassembled WGS sequence"/>
</dbReference>
<evidence type="ECO:0000259" key="12">
    <source>
        <dbReference type="Pfam" id="PF17749"/>
    </source>
</evidence>
<evidence type="ECO:0000256" key="5">
    <source>
        <dbReference type="ARBA" id="ARBA00023054"/>
    </source>
</evidence>
<evidence type="ECO:0000313" key="13">
    <source>
        <dbReference type="EnsemblMetazoa" id="tetur11g05150.1"/>
    </source>
</evidence>
<dbReference type="HOGENOM" id="CLU_023216_0_0_1"/>
<dbReference type="GO" id="GO:0060271">
    <property type="term" value="P:cilium assembly"/>
    <property type="evidence" value="ECO:0007669"/>
    <property type="project" value="TreeGrafter"/>
</dbReference>
<keyword evidence="4" id="KW-0970">Cilium biogenesis/degradation</keyword>